<dbReference type="STRING" id="722472.SAMN05444321_6904"/>
<dbReference type="RefSeq" id="WP_057856794.1">
    <property type="nucleotide sequence ID" value="NZ_LLYB01000042.1"/>
</dbReference>
<organism evidence="5 6">
    <name type="scientific">Bradyrhizobium lablabi</name>
    <dbReference type="NCBI Taxonomy" id="722472"/>
    <lineage>
        <taxon>Bacteria</taxon>
        <taxon>Pseudomonadati</taxon>
        <taxon>Pseudomonadota</taxon>
        <taxon>Alphaproteobacteria</taxon>
        <taxon>Hyphomicrobiales</taxon>
        <taxon>Nitrobacteraceae</taxon>
        <taxon>Bradyrhizobium</taxon>
    </lineage>
</organism>
<sequence>MVKRTSFERDDCPIARSLDAIGDWWSILIIREALFGISRFGEFQKRLGLAKNILTVRLRALVDQGILKTAPASDGSAYQEYLLTPKGRGVFPILVALRQWSEEFDDHPEEITTILVDKEKGRPVRKLELHSQDGRLLSAGDTALKPRAAGKTGKRVVANRHPESL</sequence>
<dbReference type="Pfam" id="PF01638">
    <property type="entry name" value="HxlR"/>
    <property type="match status" value="1"/>
</dbReference>
<evidence type="ECO:0000313" key="6">
    <source>
        <dbReference type="Proteomes" id="UP000051660"/>
    </source>
</evidence>
<dbReference type="GO" id="GO:0003677">
    <property type="term" value="F:DNA binding"/>
    <property type="evidence" value="ECO:0007669"/>
    <property type="project" value="UniProtKB-KW"/>
</dbReference>
<name>A0A0R3N3Y7_9BRAD</name>
<keyword evidence="2" id="KW-0238">DNA-binding</keyword>
<keyword evidence="3" id="KW-0804">Transcription</keyword>
<protein>
    <submittedName>
        <fullName evidence="5">HxlR family transcriptional regulator</fullName>
    </submittedName>
</protein>
<dbReference type="AlphaFoldDB" id="A0A0R3N3Y7"/>
<comment type="caution">
    <text evidence="5">The sequence shown here is derived from an EMBL/GenBank/DDBJ whole genome shotgun (WGS) entry which is preliminary data.</text>
</comment>
<evidence type="ECO:0000259" key="4">
    <source>
        <dbReference type="PROSITE" id="PS51118"/>
    </source>
</evidence>
<evidence type="ECO:0000256" key="3">
    <source>
        <dbReference type="ARBA" id="ARBA00023163"/>
    </source>
</evidence>
<dbReference type="EMBL" id="LLYB01000042">
    <property type="protein sequence ID" value="KRR26907.1"/>
    <property type="molecule type" value="Genomic_DNA"/>
</dbReference>
<dbReference type="SUPFAM" id="SSF46785">
    <property type="entry name" value="Winged helix' DNA-binding domain"/>
    <property type="match status" value="1"/>
</dbReference>
<proteinExistence type="predicted"/>
<dbReference type="InterPro" id="IPR036388">
    <property type="entry name" value="WH-like_DNA-bd_sf"/>
</dbReference>
<dbReference type="Gene3D" id="1.10.10.10">
    <property type="entry name" value="Winged helix-like DNA-binding domain superfamily/Winged helix DNA-binding domain"/>
    <property type="match status" value="1"/>
</dbReference>
<dbReference type="PANTHER" id="PTHR33204">
    <property type="entry name" value="TRANSCRIPTIONAL REGULATOR, MARR FAMILY"/>
    <property type="match status" value="1"/>
</dbReference>
<reference evidence="5 6" key="1">
    <citation type="submission" date="2014-03" db="EMBL/GenBank/DDBJ databases">
        <title>Bradyrhizobium valentinum sp. nov., isolated from effective nodules of Lupinus mariae-josephae, a lupine endemic of basic-lime soils in Eastern Spain.</title>
        <authorList>
            <person name="Duran D."/>
            <person name="Rey L."/>
            <person name="Navarro A."/>
            <person name="Busquets A."/>
            <person name="Imperial J."/>
            <person name="Ruiz-Argueso T."/>
        </authorList>
    </citation>
    <scope>NUCLEOTIDE SEQUENCE [LARGE SCALE GENOMIC DNA]</scope>
    <source>
        <strain evidence="5 6">CCBAU 23086</strain>
    </source>
</reference>
<keyword evidence="1" id="KW-0805">Transcription regulation</keyword>
<feature type="domain" description="HTH hxlR-type" evidence="4">
    <location>
        <begin position="12"/>
        <end position="109"/>
    </location>
</feature>
<evidence type="ECO:0000256" key="1">
    <source>
        <dbReference type="ARBA" id="ARBA00023015"/>
    </source>
</evidence>
<dbReference type="Proteomes" id="UP000051660">
    <property type="component" value="Unassembled WGS sequence"/>
</dbReference>
<evidence type="ECO:0000256" key="2">
    <source>
        <dbReference type="ARBA" id="ARBA00023125"/>
    </source>
</evidence>
<dbReference type="PROSITE" id="PS51118">
    <property type="entry name" value="HTH_HXLR"/>
    <property type="match status" value="1"/>
</dbReference>
<accession>A0A0R3N3Y7</accession>
<dbReference type="InterPro" id="IPR002577">
    <property type="entry name" value="HTH_HxlR"/>
</dbReference>
<evidence type="ECO:0000313" key="5">
    <source>
        <dbReference type="EMBL" id="KRR26907.1"/>
    </source>
</evidence>
<dbReference type="OrthoDB" id="9782219at2"/>
<dbReference type="PANTHER" id="PTHR33204:SF18">
    <property type="entry name" value="TRANSCRIPTIONAL REGULATORY PROTEIN"/>
    <property type="match status" value="1"/>
</dbReference>
<gene>
    <name evidence="5" type="ORF">CQ14_32790</name>
</gene>
<dbReference type="InterPro" id="IPR036390">
    <property type="entry name" value="WH_DNA-bd_sf"/>
</dbReference>